<protein>
    <submittedName>
        <fullName evidence="1">Uncharacterized protein</fullName>
    </submittedName>
</protein>
<keyword evidence="2" id="KW-1185">Reference proteome</keyword>
<dbReference type="AlphaFoldDB" id="A0AAN5C5Z2"/>
<reference evidence="2" key="1">
    <citation type="submission" date="2022-10" db="EMBL/GenBank/DDBJ databases">
        <title>Genome assembly of Pristionchus species.</title>
        <authorList>
            <person name="Yoshida K."/>
            <person name="Sommer R.J."/>
        </authorList>
    </citation>
    <scope>NUCLEOTIDE SEQUENCE [LARGE SCALE GENOMIC DNA]</scope>
    <source>
        <strain evidence="2">RS5460</strain>
    </source>
</reference>
<comment type="caution">
    <text evidence="1">The sequence shown here is derived from an EMBL/GenBank/DDBJ whole genome shotgun (WGS) entry which is preliminary data.</text>
</comment>
<organism evidence="1 2">
    <name type="scientific">Pristionchus mayeri</name>
    <dbReference type="NCBI Taxonomy" id="1317129"/>
    <lineage>
        <taxon>Eukaryota</taxon>
        <taxon>Metazoa</taxon>
        <taxon>Ecdysozoa</taxon>
        <taxon>Nematoda</taxon>
        <taxon>Chromadorea</taxon>
        <taxon>Rhabditida</taxon>
        <taxon>Rhabditina</taxon>
        <taxon>Diplogasteromorpha</taxon>
        <taxon>Diplogasteroidea</taxon>
        <taxon>Neodiplogasteridae</taxon>
        <taxon>Pristionchus</taxon>
    </lineage>
</organism>
<sequence length="192" mass="21142">KVCYLQCEGVLWTDNYTCILLGKENPLITCSAPTKIIVKQLTNCETRTDPMQGMGVDPCISTIAFYPGLLNSIANGICPRDKQYIIRGIDEFGVRVSFDNDINNILTFDTVRNMWKLNFTQTGATQWLVAVSCAITSTNIFLNSNVNGASVIECAMTGFTQFLVALSCSTSEYRSKYGSSFKMATNSTTNTT</sequence>
<dbReference type="Proteomes" id="UP001328107">
    <property type="component" value="Unassembled WGS sequence"/>
</dbReference>
<name>A0AAN5C5Z2_9BILA</name>
<dbReference type="EMBL" id="BTRK01000002">
    <property type="protein sequence ID" value="GMR38748.1"/>
    <property type="molecule type" value="Genomic_DNA"/>
</dbReference>
<feature type="non-terminal residue" evidence="1">
    <location>
        <position position="1"/>
    </location>
</feature>
<evidence type="ECO:0000313" key="2">
    <source>
        <dbReference type="Proteomes" id="UP001328107"/>
    </source>
</evidence>
<proteinExistence type="predicted"/>
<evidence type="ECO:0000313" key="1">
    <source>
        <dbReference type="EMBL" id="GMR38748.1"/>
    </source>
</evidence>
<gene>
    <name evidence="1" type="ORF">PMAYCL1PPCAC_08939</name>
</gene>
<accession>A0AAN5C5Z2</accession>